<protein>
    <submittedName>
        <fullName evidence="2">Uncharacterized protein</fullName>
    </submittedName>
</protein>
<sequence>MSNQYKEQESQNTLSQNSNNLQDTDLEDRIHCLPENEFCCKKMVNHTFVIGISKPGEQRIGLQTIQKNKITIKGRLGIDEKQ</sequence>
<feature type="region of interest" description="Disordered" evidence="1">
    <location>
        <begin position="1"/>
        <end position="24"/>
    </location>
</feature>
<keyword evidence="3" id="KW-1185">Reference proteome</keyword>
<evidence type="ECO:0000313" key="3">
    <source>
        <dbReference type="Proteomes" id="UP000688137"/>
    </source>
</evidence>
<evidence type="ECO:0000256" key="1">
    <source>
        <dbReference type="SAM" id="MobiDB-lite"/>
    </source>
</evidence>
<dbReference type="OMA" id="LPENEFC"/>
<dbReference type="EMBL" id="CAJJDM010000117">
    <property type="protein sequence ID" value="CAD8101078.1"/>
    <property type="molecule type" value="Genomic_DNA"/>
</dbReference>
<dbReference type="Proteomes" id="UP000688137">
    <property type="component" value="Unassembled WGS sequence"/>
</dbReference>
<evidence type="ECO:0000313" key="2">
    <source>
        <dbReference type="EMBL" id="CAD8101078.1"/>
    </source>
</evidence>
<feature type="compositionally biased region" description="Low complexity" evidence="1">
    <location>
        <begin position="10"/>
        <end position="22"/>
    </location>
</feature>
<comment type="caution">
    <text evidence="2">The sequence shown here is derived from an EMBL/GenBank/DDBJ whole genome shotgun (WGS) entry which is preliminary data.</text>
</comment>
<accession>A0A8S1PF33</accession>
<reference evidence="2" key="1">
    <citation type="submission" date="2021-01" db="EMBL/GenBank/DDBJ databases">
        <authorList>
            <consortium name="Genoscope - CEA"/>
            <person name="William W."/>
        </authorList>
    </citation>
    <scope>NUCLEOTIDE SEQUENCE</scope>
</reference>
<name>A0A8S1PF33_PARPR</name>
<gene>
    <name evidence="2" type="ORF">PPRIM_AZ9-3.1.T1140098</name>
</gene>
<dbReference type="AlphaFoldDB" id="A0A8S1PF33"/>
<proteinExistence type="predicted"/>
<organism evidence="2 3">
    <name type="scientific">Paramecium primaurelia</name>
    <dbReference type="NCBI Taxonomy" id="5886"/>
    <lineage>
        <taxon>Eukaryota</taxon>
        <taxon>Sar</taxon>
        <taxon>Alveolata</taxon>
        <taxon>Ciliophora</taxon>
        <taxon>Intramacronucleata</taxon>
        <taxon>Oligohymenophorea</taxon>
        <taxon>Peniculida</taxon>
        <taxon>Parameciidae</taxon>
        <taxon>Paramecium</taxon>
    </lineage>
</organism>